<evidence type="ECO:0000313" key="1">
    <source>
        <dbReference type="EMBL" id="KAI0303503.1"/>
    </source>
</evidence>
<sequence>MTRAEITTQTSGLKEPMVELAVEGHYIYNLHAGISSASGNESFAEDCLAAVHLSASPPWKQPELEDTPELPFRPIKWISEARSVVGHSMVILLMSSLAPAQRISKRGDCFRKLTPVGLGSIYEQSSECKSLDAEPANLHRSEIDDALAIPTRVK</sequence>
<protein>
    <submittedName>
        <fullName evidence="1">Uncharacterized protein</fullName>
    </submittedName>
</protein>
<name>A0AAD4M6W5_9AGAM</name>
<comment type="caution">
    <text evidence="1">The sequence shown here is derived from an EMBL/GenBank/DDBJ whole genome shotgun (WGS) entry which is preliminary data.</text>
</comment>
<gene>
    <name evidence="1" type="ORF">B0F90DRAFT_1816297</name>
</gene>
<dbReference type="Proteomes" id="UP001203297">
    <property type="component" value="Unassembled WGS sequence"/>
</dbReference>
<evidence type="ECO:0000313" key="2">
    <source>
        <dbReference type="Proteomes" id="UP001203297"/>
    </source>
</evidence>
<proteinExistence type="predicted"/>
<dbReference type="AlphaFoldDB" id="A0AAD4M6W5"/>
<organism evidence="1 2">
    <name type="scientific">Multifurca ochricompacta</name>
    <dbReference type="NCBI Taxonomy" id="376703"/>
    <lineage>
        <taxon>Eukaryota</taxon>
        <taxon>Fungi</taxon>
        <taxon>Dikarya</taxon>
        <taxon>Basidiomycota</taxon>
        <taxon>Agaricomycotina</taxon>
        <taxon>Agaricomycetes</taxon>
        <taxon>Russulales</taxon>
        <taxon>Russulaceae</taxon>
        <taxon>Multifurca</taxon>
    </lineage>
</organism>
<reference evidence="1" key="1">
    <citation type="journal article" date="2022" name="New Phytol.">
        <title>Evolutionary transition to the ectomycorrhizal habit in the genomes of a hyperdiverse lineage of mushroom-forming fungi.</title>
        <authorList>
            <person name="Looney B."/>
            <person name="Miyauchi S."/>
            <person name="Morin E."/>
            <person name="Drula E."/>
            <person name="Courty P.E."/>
            <person name="Kohler A."/>
            <person name="Kuo A."/>
            <person name="LaButti K."/>
            <person name="Pangilinan J."/>
            <person name="Lipzen A."/>
            <person name="Riley R."/>
            <person name="Andreopoulos W."/>
            <person name="He G."/>
            <person name="Johnson J."/>
            <person name="Nolan M."/>
            <person name="Tritt A."/>
            <person name="Barry K.W."/>
            <person name="Grigoriev I.V."/>
            <person name="Nagy L.G."/>
            <person name="Hibbett D."/>
            <person name="Henrissat B."/>
            <person name="Matheny P.B."/>
            <person name="Labbe J."/>
            <person name="Martin F.M."/>
        </authorList>
    </citation>
    <scope>NUCLEOTIDE SEQUENCE</scope>
    <source>
        <strain evidence="1">BPL690</strain>
    </source>
</reference>
<keyword evidence="2" id="KW-1185">Reference proteome</keyword>
<dbReference type="EMBL" id="WTXG01000009">
    <property type="protein sequence ID" value="KAI0303503.1"/>
    <property type="molecule type" value="Genomic_DNA"/>
</dbReference>
<accession>A0AAD4M6W5</accession>